<dbReference type="Pfam" id="PF00931">
    <property type="entry name" value="NB-ARC"/>
    <property type="match status" value="1"/>
</dbReference>
<dbReference type="InterPro" id="IPR002182">
    <property type="entry name" value="NB-ARC"/>
</dbReference>
<dbReference type="PANTHER" id="PTHR47691">
    <property type="entry name" value="REGULATOR-RELATED"/>
    <property type="match status" value="1"/>
</dbReference>
<dbReference type="PROSITE" id="PS51755">
    <property type="entry name" value="OMPR_PHOB"/>
    <property type="match status" value="1"/>
</dbReference>
<comment type="similarity">
    <text evidence="1">Belongs to the AfsR/DnrI/RedD regulatory family.</text>
</comment>
<evidence type="ECO:0000256" key="1">
    <source>
        <dbReference type="ARBA" id="ARBA00005820"/>
    </source>
</evidence>
<dbReference type="GO" id="GO:0000160">
    <property type="term" value="P:phosphorelay signal transduction system"/>
    <property type="evidence" value="ECO:0007669"/>
    <property type="project" value="InterPro"/>
</dbReference>
<dbReference type="InterPro" id="IPR058852">
    <property type="entry name" value="HTH_77"/>
</dbReference>
<dbReference type="InterPro" id="IPR016032">
    <property type="entry name" value="Sig_transdc_resp-reg_C-effctor"/>
</dbReference>
<dbReference type="InterPro" id="IPR036388">
    <property type="entry name" value="WH-like_DNA-bd_sf"/>
</dbReference>
<dbReference type="Gene3D" id="1.25.40.10">
    <property type="entry name" value="Tetratricopeptide repeat domain"/>
    <property type="match status" value="3"/>
</dbReference>
<dbReference type="InterPro" id="IPR001867">
    <property type="entry name" value="OmpR/PhoB-type_DNA-bd"/>
</dbReference>
<dbReference type="EMBL" id="VFPP01000001">
    <property type="protein sequence ID" value="TQM85555.1"/>
    <property type="molecule type" value="Genomic_DNA"/>
</dbReference>
<reference evidence="6 7" key="1">
    <citation type="submission" date="2019-06" db="EMBL/GenBank/DDBJ databases">
        <title>Sequencing the genomes of 1000 actinobacteria strains.</title>
        <authorList>
            <person name="Klenk H.-P."/>
        </authorList>
    </citation>
    <scope>NUCLEOTIDE SEQUENCE [LARGE SCALE GENOMIC DNA]</scope>
    <source>
        <strain evidence="6 7">DSM 45456</strain>
    </source>
</reference>
<dbReference type="GO" id="GO:0043531">
    <property type="term" value="F:ADP binding"/>
    <property type="evidence" value="ECO:0007669"/>
    <property type="project" value="InterPro"/>
</dbReference>
<dbReference type="PANTHER" id="PTHR47691:SF3">
    <property type="entry name" value="HTH-TYPE TRANSCRIPTIONAL REGULATOR RV0890C-RELATED"/>
    <property type="match status" value="1"/>
</dbReference>
<dbReference type="Pfam" id="PF03704">
    <property type="entry name" value="BTAD"/>
    <property type="match status" value="1"/>
</dbReference>
<dbReference type="InterPro" id="IPR011990">
    <property type="entry name" value="TPR-like_helical_dom_sf"/>
</dbReference>
<dbReference type="GO" id="GO:0006355">
    <property type="term" value="P:regulation of DNA-templated transcription"/>
    <property type="evidence" value="ECO:0007669"/>
    <property type="project" value="InterPro"/>
</dbReference>
<name>A0A543JS23_9PSEU</name>
<evidence type="ECO:0000313" key="6">
    <source>
        <dbReference type="EMBL" id="TQM85555.1"/>
    </source>
</evidence>
<dbReference type="InterPro" id="IPR005158">
    <property type="entry name" value="BTAD"/>
</dbReference>
<organism evidence="6 7">
    <name type="scientific">Saccharothrix saharensis</name>
    <dbReference type="NCBI Taxonomy" id="571190"/>
    <lineage>
        <taxon>Bacteria</taxon>
        <taxon>Bacillati</taxon>
        <taxon>Actinomycetota</taxon>
        <taxon>Actinomycetes</taxon>
        <taxon>Pseudonocardiales</taxon>
        <taxon>Pseudonocardiaceae</taxon>
        <taxon>Saccharothrix</taxon>
    </lineage>
</organism>
<gene>
    <name evidence="6" type="ORF">FHX81_8047</name>
</gene>
<dbReference type="CDD" id="cd15831">
    <property type="entry name" value="BTAD"/>
    <property type="match status" value="1"/>
</dbReference>
<evidence type="ECO:0000256" key="3">
    <source>
        <dbReference type="PROSITE-ProRule" id="PRU01091"/>
    </source>
</evidence>
<dbReference type="SUPFAM" id="SSF48452">
    <property type="entry name" value="TPR-like"/>
    <property type="match status" value="3"/>
</dbReference>
<dbReference type="Proteomes" id="UP000316628">
    <property type="component" value="Unassembled WGS sequence"/>
</dbReference>
<evidence type="ECO:0000313" key="7">
    <source>
        <dbReference type="Proteomes" id="UP000316628"/>
    </source>
</evidence>
<dbReference type="Pfam" id="PF00486">
    <property type="entry name" value="Trans_reg_C"/>
    <property type="match status" value="1"/>
</dbReference>
<comment type="caution">
    <text evidence="6">The sequence shown here is derived from an EMBL/GenBank/DDBJ whole genome shotgun (WGS) entry which is preliminary data.</text>
</comment>
<dbReference type="GO" id="GO:0003677">
    <property type="term" value="F:DNA binding"/>
    <property type="evidence" value="ECO:0007669"/>
    <property type="project" value="UniProtKB-UniRule"/>
</dbReference>
<feature type="region of interest" description="Disordered" evidence="4">
    <location>
        <begin position="1067"/>
        <end position="1089"/>
    </location>
</feature>
<dbReference type="InterPro" id="IPR027417">
    <property type="entry name" value="P-loop_NTPase"/>
</dbReference>
<keyword evidence="2 3" id="KW-0238">DNA-binding</keyword>
<dbReference type="Gene3D" id="1.10.10.10">
    <property type="entry name" value="Winged helix-like DNA-binding domain superfamily/Winged helix DNA-binding domain"/>
    <property type="match status" value="1"/>
</dbReference>
<protein>
    <submittedName>
        <fullName evidence="6">Putative ATPase</fullName>
    </submittedName>
</protein>
<evidence type="ECO:0000256" key="4">
    <source>
        <dbReference type="SAM" id="MobiDB-lite"/>
    </source>
</evidence>
<accession>A0A543JS23</accession>
<dbReference type="SMART" id="SM00862">
    <property type="entry name" value="Trans_reg_C"/>
    <property type="match status" value="1"/>
</dbReference>
<dbReference type="SMART" id="SM01043">
    <property type="entry name" value="BTAD"/>
    <property type="match status" value="1"/>
</dbReference>
<dbReference type="SUPFAM" id="SSF46894">
    <property type="entry name" value="C-terminal effector domain of the bipartite response regulators"/>
    <property type="match status" value="1"/>
</dbReference>
<proteinExistence type="inferred from homology"/>
<evidence type="ECO:0000259" key="5">
    <source>
        <dbReference type="PROSITE" id="PS51755"/>
    </source>
</evidence>
<dbReference type="PRINTS" id="PR00364">
    <property type="entry name" value="DISEASERSIST"/>
</dbReference>
<feature type="DNA-binding region" description="OmpR/PhoB-type" evidence="3">
    <location>
        <begin position="1"/>
        <end position="100"/>
    </location>
</feature>
<dbReference type="Pfam" id="PF25872">
    <property type="entry name" value="HTH_77"/>
    <property type="match status" value="1"/>
</dbReference>
<keyword evidence="7" id="KW-1185">Reference proteome</keyword>
<dbReference type="AlphaFoldDB" id="A0A543JS23"/>
<evidence type="ECO:0000256" key="2">
    <source>
        <dbReference type="ARBA" id="ARBA00023125"/>
    </source>
</evidence>
<sequence length="1089" mass="116119">MVWFVRFGILGPLTVWTEDDRVVPVPGVKARTLLACLLAHGGEAVSADRLADELWGDSPPNNLAGALHTKVWQLRRALEDAEPGAGELVVSRPPGYLLDVPADAVDARRFAALLAASHETGDLRARAALLGDALAQWRGPALGDFADAEFAQPVVARLEELRLTALEDRAEVMLGLGEHGLLVGELGDLLARNPLRERLRAAHMRALYAAGRQSEALASFDALRSVLAGELGLEPSAELVALRQKILEQDLQLTPMPSPITTAARPLTNLPAQMTPLIGRTAAIGQVRALLDASRLVTLNGIGGVGKTRLALAAAAEVAEGYPDGVWLVELATLESPDGVVEVVATVLGVRDEVTGAGPPISLATRLAEALRTKQLLLVLDNCEHVVERVADVAEMLLMAAPGVRILATSQEPLGIAGERLWTVPPLTLPDGQGVSTAVELFVARATAAAPDFALDESSVDAVHAICRRLDGIPFALELAATRVRALGVHEVAARLRNRFSLLTVGRRGAPARQQTLRAAIDWSWELLTDRERVALRRMAAFSGGCPLTAAEEVCAGDGVAQDEVLDLVARLVDRSLVSSSDVAGTRRYRLPESVAAYCAERLREAGEGDRVRARHAAYHADFAVRVMAHLRGPDQRRWLELADAEAANLRVALDTAAHQGRADLALRTVNALAWYWFLRGRLGEATRAFAAALAIDGPADPSERAKALAWQAGFSLRAGESTYPLEHYDELADEIADPTGRATARWFLGFARIGYGDHDSSEKRIDGALGEFRALGDRWGTAAALAALATQAVLRGDLTATRQYGEESAALFRDVGDGWGQLQAGDALASLAEVRGDYDHAVRVHREGLRIAETLGLWTEVSTKLSGLARIALLEGDYPQARELHERAMRLAAEQSFTFGEQFAEVGLGLGARREGRLDAAEAHLRRWLDWCRQLDGDVGEALILAELGFVAEQRGDAAGALALHQQGYAVAKATGDPRSLALALEGLAGALVVAGRHVESAALLGAATAARAAAGAPLPEAERGDVVRIETALRAALGDEYETHHAHGRTLDPVTAHSLVDRGKWAADTDQPARTGNNARKAAGTSP</sequence>
<feature type="domain" description="OmpR/PhoB-type" evidence="5">
    <location>
        <begin position="1"/>
        <end position="100"/>
    </location>
</feature>
<dbReference type="SUPFAM" id="SSF52540">
    <property type="entry name" value="P-loop containing nucleoside triphosphate hydrolases"/>
    <property type="match status" value="1"/>
</dbReference>
<dbReference type="Gene3D" id="3.40.50.300">
    <property type="entry name" value="P-loop containing nucleotide triphosphate hydrolases"/>
    <property type="match status" value="1"/>
</dbReference>